<comment type="caution">
    <text evidence="3">The sequence shown here is derived from an EMBL/GenBank/DDBJ whole genome shotgun (WGS) entry which is preliminary data.</text>
</comment>
<name>A0A843W737_COLES</name>
<feature type="compositionally biased region" description="Acidic residues" evidence="1">
    <location>
        <begin position="309"/>
        <end position="321"/>
    </location>
</feature>
<feature type="region of interest" description="Disordered" evidence="1">
    <location>
        <begin position="380"/>
        <end position="401"/>
    </location>
</feature>
<evidence type="ECO:0000256" key="1">
    <source>
        <dbReference type="SAM" id="MobiDB-lite"/>
    </source>
</evidence>
<dbReference type="InterPro" id="IPR008906">
    <property type="entry name" value="HATC_C_dom"/>
</dbReference>
<dbReference type="AlphaFoldDB" id="A0A843W737"/>
<dbReference type="PANTHER" id="PTHR46951:SF2">
    <property type="entry name" value="BED-TYPE DOMAIN-CONTAINING PROTEIN"/>
    <property type="match status" value="1"/>
</dbReference>
<dbReference type="GO" id="GO:0046983">
    <property type="term" value="F:protein dimerization activity"/>
    <property type="evidence" value="ECO:0007669"/>
    <property type="project" value="InterPro"/>
</dbReference>
<feature type="domain" description="HAT C-terminal dimerisation" evidence="2">
    <location>
        <begin position="202"/>
        <end position="269"/>
    </location>
</feature>
<evidence type="ECO:0000313" key="4">
    <source>
        <dbReference type="Proteomes" id="UP000652761"/>
    </source>
</evidence>
<dbReference type="Proteomes" id="UP000652761">
    <property type="component" value="Unassembled WGS sequence"/>
</dbReference>
<dbReference type="SUPFAM" id="SSF53098">
    <property type="entry name" value="Ribonuclease H-like"/>
    <property type="match status" value="1"/>
</dbReference>
<dbReference type="OrthoDB" id="647388at2759"/>
<proteinExistence type="predicted"/>
<keyword evidence="4" id="KW-1185">Reference proteome</keyword>
<feature type="compositionally biased region" description="Low complexity" evidence="1">
    <location>
        <begin position="330"/>
        <end position="343"/>
    </location>
</feature>
<protein>
    <recommendedName>
        <fullName evidence="2">HAT C-terminal dimerisation domain-containing protein</fullName>
    </recommendedName>
</protein>
<feature type="region of interest" description="Disordered" evidence="1">
    <location>
        <begin position="307"/>
        <end position="365"/>
    </location>
</feature>
<dbReference type="Pfam" id="PF05699">
    <property type="entry name" value="Dimer_Tnp_hAT"/>
    <property type="match status" value="1"/>
</dbReference>
<reference evidence="3" key="1">
    <citation type="submission" date="2017-07" db="EMBL/GenBank/DDBJ databases">
        <title>Taro Niue Genome Assembly and Annotation.</title>
        <authorList>
            <person name="Atibalentja N."/>
            <person name="Keating K."/>
            <person name="Fields C.J."/>
        </authorList>
    </citation>
    <scope>NUCLEOTIDE SEQUENCE</scope>
    <source>
        <strain evidence="3">Niue_2</strain>
        <tissue evidence="3">Leaf</tissue>
    </source>
</reference>
<sequence length="425" mass="48303">MSTNIPEVSIDIPRDGDPRVGLLDPFLTKRREKQPSIFAAFKNLKICKERIGRAASRWFFFNSMSANAVKGPYYESMIETIGEVGKGVEGPTSYEIYNKYLDLEVEDMKAYVSTFERIWDEYGYTLMCDGWTGHFFNPQYMYWTNGRNENYDKASKVLIGAKNVIKRILHNEDRAIIACKQMHDYRLQLYHFGTSMAQRAAQILSPADWWLDHGRAYRYEDLAYVAIRVLSQTTSTTECERNWSTFGLIHTKQRNRLKSTRLEKLVFCELDDVSLLPGFETPPAPKRQKKVVGARVRSKQRGISIADLETIEEDNDDETSEPSDNLVYQTSNDSSSKTSTPSEGSDHGGDVSSVPPPAPPPDLLYSLERKTSPMLLKMSTMGVSKGGKHNKPQVNIMNGRGRKWHLNSKGKAKAKFEIQSQLHSA</sequence>
<dbReference type="PANTHER" id="PTHR46951">
    <property type="entry name" value="BED-TYPE DOMAIN-CONTAINING PROTEIN"/>
    <property type="match status" value="1"/>
</dbReference>
<organism evidence="3 4">
    <name type="scientific">Colocasia esculenta</name>
    <name type="common">Wild taro</name>
    <name type="synonym">Arum esculentum</name>
    <dbReference type="NCBI Taxonomy" id="4460"/>
    <lineage>
        <taxon>Eukaryota</taxon>
        <taxon>Viridiplantae</taxon>
        <taxon>Streptophyta</taxon>
        <taxon>Embryophyta</taxon>
        <taxon>Tracheophyta</taxon>
        <taxon>Spermatophyta</taxon>
        <taxon>Magnoliopsida</taxon>
        <taxon>Liliopsida</taxon>
        <taxon>Araceae</taxon>
        <taxon>Aroideae</taxon>
        <taxon>Colocasieae</taxon>
        <taxon>Colocasia</taxon>
    </lineage>
</organism>
<gene>
    <name evidence="3" type="ORF">Taro_032769</name>
</gene>
<evidence type="ECO:0000313" key="3">
    <source>
        <dbReference type="EMBL" id="MQM00044.1"/>
    </source>
</evidence>
<accession>A0A843W737</accession>
<dbReference type="EMBL" id="NMUH01002447">
    <property type="protein sequence ID" value="MQM00044.1"/>
    <property type="molecule type" value="Genomic_DNA"/>
</dbReference>
<evidence type="ECO:0000259" key="2">
    <source>
        <dbReference type="Pfam" id="PF05699"/>
    </source>
</evidence>
<dbReference type="InterPro" id="IPR012337">
    <property type="entry name" value="RNaseH-like_sf"/>
</dbReference>